<organism evidence="1 2">
    <name type="scientific">Saccharococcus thermophilus</name>
    <dbReference type="NCBI Taxonomy" id="29396"/>
    <lineage>
        <taxon>Bacteria</taxon>
        <taxon>Bacillati</taxon>
        <taxon>Bacillota</taxon>
        <taxon>Bacilli</taxon>
        <taxon>Bacillales</taxon>
        <taxon>Anoxybacillaceae</taxon>
        <taxon>Saccharococcus</taxon>
    </lineage>
</organism>
<evidence type="ECO:0000313" key="2">
    <source>
        <dbReference type="Proteomes" id="UP000532769"/>
    </source>
</evidence>
<dbReference type="Proteomes" id="UP000532769">
    <property type="component" value="Unassembled WGS sequence"/>
</dbReference>
<comment type="caution">
    <text evidence="1">The sequence shown here is derived from an EMBL/GenBank/DDBJ whole genome shotgun (WGS) entry which is preliminary data.</text>
</comment>
<evidence type="ECO:0000313" key="1">
    <source>
        <dbReference type="EMBL" id="NIK14608.1"/>
    </source>
</evidence>
<accession>A0A846MCJ1</accession>
<dbReference type="EMBL" id="JAASRS010000001">
    <property type="protein sequence ID" value="NIK14608.1"/>
    <property type="molecule type" value="Genomic_DNA"/>
</dbReference>
<name>A0A846MCJ1_9BACL</name>
<dbReference type="AlphaFoldDB" id="A0A846MCJ1"/>
<protein>
    <submittedName>
        <fullName evidence="1">Uncharacterized protein</fullName>
    </submittedName>
</protein>
<keyword evidence="2" id="KW-1185">Reference proteome</keyword>
<gene>
    <name evidence="1" type="ORF">BDD39_001118</name>
</gene>
<sequence>MGDLAIRTANQEDIPQLLNLMYQYVVDFYKRPKPTEESLKVLIKLLLNNPASGNTICCRTRWKIIRFYNPVFLL</sequence>
<reference evidence="1 2" key="1">
    <citation type="submission" date="2020-03" db="EMBL/GenBank/DDBJ databases">
        <title>Genomic Encyclopedia of Archaeal and Bacterial Type Strains, Phase II (KMG-II): from individual species to whole genera.</title>
        <authorList>
            <person name="Goeker M."/>
        </authorList>
    </citation>
    <scope>NUCLEOTIDE SEQUENCE [LARGE SCALE GENOMIC DNA]</scope>
    <source>
        <strain evidence="1 2">DSM 4749</strain>
    </source>
</reference>
<proteinExistence type="predicted"/>